<feature type="region of interest" description="Disordered" evidence="6">
    <location>
        <begin position="120"/>
        <end position="151"/>
    </location>
</feature>
<comment type="similarity">
    <text evidence="4 5">Belongs to the small heat shock protein (HSP20) family.</text>
</comment>
<dbReference type="Pfam" id="PF00011">
    <property type="entry name" value="HSP20"/>
    <property type="match status" value="1"/>
</dbReference>
<dbReference type="GO" id="GO:0005737">
    <property type="term" value="C:cytoplasm"/>
    <property type="evidence" value="ECO:0007669"/>
    <property type="project" value="UniProtKB-SubCell"/>
</dbReference>
<dbReference type="SUPFAM" id="SSF49764">
    <property type="entry name" value="HSP20-like chaperones"/>
    <property type="match status" value="1"/>
</dbReference>
<dbReference type="PRINTS" id="PR00299">
    <property type="entry name" value="ACRYSTALLIN"/>
</dbReference>
<dbReference type="InterPro" id="IPR002068">
    <property type="entry name" value="A-crystallin/Hsp20_dom"/>
</dbReference>
<protein>
    <submittedName>
        <fullName evidence="8">Heat shock protein family B (small) member 2</fullName>
    </submittedName>
</protein>
<reference evidence="8" key="2">
    <citation type="submission" date="2025-08" db="UniProtKB">
        <authorList>
            <consortium name="Ensembl"/>
        </authorList>
    </citation>
    <scope>IDENTIFICATION</scope>
</reference>
<dbReference type="PROSITE" id="PS01031">
    <property type="entry name" value="SHSP"/>
    <property type="match status" value="1"/>
</dbReference>
<evidence type="ECO:0000256" key="5">
    <source>
        <dbReference type="RuleBase" id="RU003616"/>
    </source>
</evidence>
<sequence>MQLEEGHLLLGGCSDSRLLFTGDGNAQAAEGSRAGASELRLSEGKFQAFLDVSHFTPDEVTVRTVDNLLEVSARHPQRLDRHGFVSREFCRTYVLPADVDPWRVRAALSHDGILNLEEAESGPARDVQQSPQPNVTAFPSQTLSASPPPPPNSLNEGLIEVCIEEGEENIEGYQILLIFVLEVQ</sequence>
<feature type="compositionally biased region" description="Polar residues" evidence="6">
    <location>
        <begin position="127"/>
        <end position="145"/>
    </location>
</feature>
<keyword evidence="3" id="KW-0963">Cytoplasm</keyword>
<accession>A0A4X1TEQ4</accession>
<reference evidence="8 9" key="1">
    <citation type="submission" date="2017-08" db="EMBL/GenBank/DDBJ databases">
        <title>USMARCv1.0.</title>
        <authorList>
            <person name="Hannum G.I."/>
            <person name="Koren S."/>
            <person name="Schroeder S.G."/>
            <person name="Chin S.C."/>
            <person name="Nonneman D.J."/>
            <person name="Becker S.A."/>
            <person name="Rosen B.D."/>
            <person name="Bickhart D.M."/>
            <person name="Putnam N.H."/>
            <person name="Green R.E."/>
            <person name="Tuggle C.K."/>
            <person name="Liu H."/>
            <person name="Rohrer G.A."/>
            <person name="Warr A."/>
            <person name="Hall R."/>
            <person name="Kim K."/>
            <person name="Hume D.A."/>
            <person name="Talbot R."/>
            <person name="Chow W."/>
            <person name="Howe K."/>
            <person name="Schwartz A.S."/>
            <person name="Watson M."/>
            <person name="Archibald A.L."/>
            <person name="Phillippy A.M."/>
            <person name="Smith T.P.L."/>
        </authorList>
    </citation>
    <scope>NUCLEOTIDE SEQUENCE [LARGE SCALE GENOMIC DNA]</scope>
</reference>
<evidence type="ECO:0000313" key="9">
    <source>
        <dbReference type="Proteomes" id="UP000314985"/>
    </source>
</evidence>
<evidence type="ECO:0000256" key="3">
    <source>
        <dbReference type="ARBA" id="ARBA00022490"/>
    </source>
</evidence>
<dbReference type="Gene3D" id="2.60.40.790">
    <property type="match status" value="1"/>
</dbReference>
<evidence type="ECO:0000256" key="1">
    <source>
        <dbReference type="ARBA" id="ARBA00004123"/>
    </source>
</evidence>
<evidence type="ECO:0000256" key="6">
    <source>
        <dbReference type="SAM" id="MobiDB-lite"/>
    </source>
</evidence>
<dbReference type="InterPro" id="IPR008978">
    <property type="entry name" value="HSP20-like_chaperone"/>
</dbReference>
<dbReference type="PANTHER" id="PTHR45640:SF27">
    <property type="entry name" value="HEAT SHOCK PROTEIN BETA-2"/>
    <property type="match status" value="1"/>
</dbReference>
<evidence type="ECO:0000313" key="8">
    <source>
        <dbReference type="Ensembl" id="ENSSSCP00070013636.1"/>
    </source>
</evidence>
<dbReference type="GO" id="GO:0005634">
    <property type="term" value="C:nucleus"/>
    <property type="evidence" value="ECO:0007669"/>
    <property type="project" value="UniProtKB-SubCell"/>
</dbReference>
<evidence type="ECO:0000256" key="2">
    <source>
        <dbReference type="ARBA" id="ARBA00004496"/>
    </source>
</evidence>
<gene>
    <name evidence="8" type="primary">HSPB2</name>
</gene>
<dbReference type="InterPro" id="IPR001436">
    <property type="entry name" value="Alpha-crystallin/sHSP_animal"/>
</dbReference>
<name>A0A4X1TEQ4_PIG</name>
<evidence type="ECO:0000259" key="7">
    <source>
        <dbReference type="PROSITE" id="PS01031"/>
    </source>
</evidence>
<organism evidence="8 9">
    <name type="scientific">Sus scrofa</name>
    <name type="common">Pig</name>
    <dbReference type="NCBI Taxonomy" id="9823"/>
    <lineage>
        <taxon>Eukaryota</taxon>
        <taxon>Metazoa</taxon>
        <taxon>Chordata</taxon>
        <taxon>Craniata</taxon>
        <taxon>Vertebrata</taxon>
        <taxon>Euteleostomi</taxon>
        <taxon>Mammalia</taxon>
        <taxon>Eutheria</taxon>
        <taxon>Laurasiatheria</taxon>
        <taxon>Artiodactyla</taxon>
        <taxon>Suina</taxon>
        <taxon>Suidae</taxon>
        <taxon>Sus</taxon>
    </lineage>
</organism>
<dbReference type="AlphaFoldDB" id="A0A4X1TEQ4"/>
<feature type="domain" description="SHSP" evidence="7">
    <location>
        <begin position="27"/>
        <end position="136"/>
    </location>
</feature>
<proteinExistence type="inferred from homology"/>
<dbReference type="Proteomes" id="UP000314985">
    <property type="component" value="Chromosome 9"/>
</dbReference>
<comment type="subcellular location">
    <subcellularLocation>
        <location evidence="2">Cytoplasm</location>
    </subcellularLocation>
    <subcellularLocation>
        <location evidence="1">Nucleus</location>
    </subcellularLocation>
</comment>
<evidence type="ECO:0000256" key="4">
    <source>
        <dbReference type="PROSITE-ProRule" id="PRU00285"/>
    </source>
</evidence>
<dbReference type="Ensembl" id="ENSSSCT00070016465.1">
    <property type="protein sequence ID" value="ENSSSCP00070013636.1"/>
    <property type="gene ID" value="ENSSSCG00070008518.1"/>
</dbReference>
<dbReference type="PANTHER" id="PTHR45640">
    <property type="entry name" value="HEAT SHOCK PROTEIN HSP-12.2-RELATED"/>
    <property type="match status" value="1"/>
</dbReference>